<name>A0A1I7WYG4_HETBA</name>
<keyword evidence="1" id="KW-0472">Membrane</keyword>
<reference evidence="4" key="1">
    <citation type="submission" date="2016-11" db="UniProtKB">
        <authorList>
            <consortium name="WormBaseParasite"/>
        </authorList>
    </citation>
    <scope>IDENTIFICATION</scope>
</reference>
<feature type="transmembrane region" description="Helical" evidence="1">
    <location>
        <begin position="239"/>
        <end position="263"/>
    </location>
</feature>
<protein>
    <submittedName>
        <fullName evidence="4">Ig-like domain-containing protein</fullName>
    </submittedName>
</protein>
<keyword evidence="3" id="KW-1185">Reference proteome</keyword>
<dbReference type="InterPro" id="IPR007110">
    <property type="entry name" value="Ig-like_dom"/>
</dbReference>
<organism evidence="3 4">
    <name type="scientific">Heterorhabditis bacteriophora</name>
    <name type="common">Entomopathogenic nematode worm</name>
    <dbReference type="NCBI Taxonomy" id="37862"/>
    <lineage>
        <taxon>Eukaryota</taxon>
        <taxon>Metazoa</taxon>
        <taxon>Ecdysozoa</taxon>
        <taxon>Nematoda</taxon>
        <taxon>Chromadorea</taxon>
        <taxon>Rhabditida</taxon>
        <taxon>Rhabditina</taxon>
        <taxon>Rhabditomorpha</taxon>
        <taxon>Strongyloidea</taxon>
        <taxon>Heterorhabditidae</taxon>
        <taxon>Heterorhabditis</taxon>
    </lineage>
</organism>
<evidence type="ECO:0000313" key="3">
    <source>
        <dbReference type="Proteomes" id="UP000095283"/>
    </source>
</evidence>
<feature type="domain" description="Ig-like" evidence="2">
    <location>
        <begin position="87"/>
        <end position="166"/>
    </location>
</feature>
<dbReference type="InterPro" id="IPR013783">
    <property type="entry name" value="Ig-like_fold"/>
</dbReference>
<dbReference type="Gene3D" id="2.60.40.10">
    <property type="entry name" value="Immunoglobulins"/>
    <property type="match status" value="1"/>
</dbReference>
<dbReference type="WBParaSite" id="Hba_10227">
    <property type="protein sequence ID" value="Hba_10227"/>
    <property type="gene ID" value="Hba_10227"/>
</dbReference>
<evidence type="ECO:0000256" key="1">
    <source>
        <dbReference type="SAM" id="Phobius"/>
    </source>
</evidence>
<feature type="transmembrane region" description="Helical" evidence="1">
    <location>
        <begin position="275"/>
        <end position="297"/>
    </location>
</feature>
<keyword evidence="1" id="KW-1133">Transmembrane helix</keyword>
<dbReference type="SUPFAM" id="SSF48726">
    <property type="entry name" value="Immunoglobulin"/>
    <property type="match status" value="1"/>
</dbReference>
<evidence type="ECO:0000259" key="2">
    <source>
        <dbReference type="PROSITE" id="PS50835"/>
    </source>
</evidence>
<dbReference type="AlphaFoldDB" id="A0A1I7WYG4"/>
<keyword evidence="1" id="KW-0812">Transmembrane</keyword>
<dbReference type="PROSITE" id="PS50835">
    <property type="entry name" value="IG_LIKE"/>
    <property type="match status" value="1"/>
</dbReference>
<dbReference type="InterPro" id="IPR036179">
    <property type="entry name" value="Ig-like_dom_sf"/>
</dbReference>
<dbReference type="Proteomes" id="UP000095283">
    <property type="component" value="Unplaced"/>
</dbReference>
<evidence type="ECO:0000313" key="4">
    <source>
        <dbReference type="WBParaSite" id="Hba_10227"/>
    </source>
</evidence>
<accession>A0A1I7WYG4</accession>
<sequence>MDFRLLLLHRCHISECALRIFIEDVLECRRDIMCLNVIVQKSIDVDRLLSDLPNIERVEEGRWNLRNLRGRIMKLMIRNDHFLCYPPQGATLISVQANSTVILKCEQTDRKILKVQWLHNGRDLDLKYVRTSSVLDSSSITVDEYDFRVHDGVYECYVGTYSASFRLRGEDDVILPTGFRFCKGFENNQCDHARACMADGLGYISCINFKYTKCDPGWMGQSCNVVQTANVISEPVCPYWPPLVTLMAFITCIFVISICLYQFNAKVGLSLHIYNFYRSINLNVFIEVIHIYIYIYIYKIPIKFFSVETPKNARI</sequence>
<proteinExistence type="predicted"/>